<feature type="compositionally biased region" description="Low complexity" evidence="12">
    <location>
        <begin position="822"/>
        <end position="835"/>
    </location>
</feature>
<dbReference type="STRING" id="990121.A0A0V1A678"/>
<dbReference type="InterPro" id="IPR043131">
    <property type="entry name" value="BCAT-like_N"/>
</dbReference>
<dbReference type="GO" id="GO:0052656">
    <property type="term" value="F:L-isoleucine-2-oxoglutarate transaminase activity"/>
    <property type="evidence" value="ECO:0007669"/>
    <property type="project" value="RHEA"/>
</dbReference>
<dbReference type="Proteomes" id="UP000054783">
    <property type="component" value="Unassembled WGS sequence"/>
</dbReference>
<keyword evidence="6 11" id="KW-0808">Transferase</keyword>
<evidence type="ECO:0000256" key="10">
    <source>
        <dbReference type="RuleBase" id="RU004516"/>
    </source>
</evidence>
<feature type="compositionally biased region" description="Polar residues" evidence="12">
    <location>
        <begin position="842"/>
        <end position="852"/>
    </location>
</feature>
<dbReference type="PROSITE" id="PS00770">
    <property type="entry name" value="AA_TRANSFER_CLASS_4"/>
    <property type="match status" value="1"/>
</dbReference>
<dbReference type="NCBIfam" id="NF009897">
    <property type="entry name" value="PRK13357.1"/>
    <property type="match status" value="1"/>
</dbReference>
<dbReference type="InterPro" id="IPR001544">
    <property type="entry name" value="Aminotrans_IV"/>
</dbReference>
<dbReference type="CDD" id="cd01557">
    <property type="entry name" value="BCAT_beta_family"/>
    <property type="match status" value="1"/>
</dbReference>
<dbReference type="Pfam" id="PF03265">
    <property type="entry name" value="DNase_II"/>
    <property type="match status" value="2"/>
</dbReference>
<keyword evidence="5 11" id="KW-0028">Amino-acid biosynthesis</keyword>
<keyword evidence="14" id="KW-1185">Reference proteome</keyword>
<evidence type="ECO:0000256" key="11">
    <source>
        <dbReference type="RuleBase" id="RU004517"/>
    </source>
</evidence>
<dbReference type="Gene3D" id="3.20.10.10">
    <property type="entry name" value="D-amino Acid Aminotransferase, subunit A, domain 2"/>
    <property type="match status" value="1"/>
</dbReference>
<dbReference type="OrthoDB" id="1732691at2759"/>
<comment type="similarity">
    <text evidence="2">Belongs to the DNase II family.</text>
</comment>
<feature type="compositionally biased region" description="Low complexity" evidence="12">
    <location>
        <begin position="737"/>
        <end position="785"/>
    </location>
</feature>
<dbReference type="GO" id="GO:0005739">
    <property type="term" value="C:mitochondrion"/>
    <property type="evidence" value="ECO:0007669"/>
    <property type="project" value="TreeGrafter"/>
</dbReference>
<keyword evidence="9 11" id="KW-0100">Branched-chain amino acid biosynthesis</keyword>
<dbReference type="PANTHER" id="PTHR11825:SF44">
    <property type="entry name" value="BRANCHED-CHAIN-AMINO-ACID AMINOTRANSFERASE"/>
    <property type="match status" value="1"/>
</dbReference>
<comment type="catalytic activity">
    <reaction evidence="11">
        <text>L-valine + 2-oxoglutarate = 3-methyl-2-oxobutanoate + L-glutamate</text>
        <dbReference type="Rhea" id="RHEA:24813"/>
        <dbReference type="ChEBI" id="CHEBI:11851"/>
        <dbReference type="ChEBI" id="CHEBI:16810"/>
        <dbReference type="ChEBI" id="CHEBI:29985"/>
        <dbReference type="ChEBI" id="CHEBI:57762"/>
        <dbReference type="EC" id="2.6.1.42"/>
    </reaction>
</comment>
<dbReference type="InterPro" id="IPR043132">
    <property type="entry name" value="BCAT-like_C"/>
</dbReference>
<dbReference type="PANTHER" id="PTHR11825">
    <property type="entry name" value="SUBGROUP IIII AMINOTRANSFERASE"/>
    <property type="match status" value="1"/>
</dbReference>
<evidence type="ECO:0000256" key="3">
    <source>
        <dbReference type="ARBA" id="ARBA00009320"/>
    </source>
</evidence>
<dbReference type="EMBL" id="JYDQ01000028">
    <property type="protein sequence ID" value="KRY20116.1"/>
    <property type="molecule type" value="Genomic_DNA"/>
</dbReference>
<dbReference type="InterPro" id="IPR005786">
    <property type="entry name" value="B_amino_transII"/>
</dbReference>
<dbReference type="GO" id="GO:0004531">
    <property type="term" value="F:deoxyribonuclease II activity"/>
    <property type="evidence" value="ECO:0007669"/>
    <property type="project" value="InterPro"/>
</dbReference>
<evidence type="ECO:0000256" key="1">
    <source>
        <dbReference type="ARBA" id="ARBA00001933"/>
    </source>
</evidence>
<evidence type="ECO:0000256" key="9">
    <source>
        <dbReference type="ARBA" id="ARBA00023304"/>
    </source>
</evidence>
<comment type="cofactor">
    <cofactor evidence="1 10">
        <name>pyridoxal 5'-phosphate</name>
        <dbReference type="ChEBI" id="CHEBI:597326"/>
    </cofactor>
</comment>
<dbReference type="GO" id="GO:0052655">
    <property type="term" value="F:L-valine-2-oxoglutarate transaminase activity"/>
    <property type="evidence" value="ECO:0007669"/>
    <property type="project" value="RHEA"/>
</dbReference>
<dbReference type="Gene3D" id="3.30.470.10">
    <property type="match status" value="1"/>
</dbReference>
<dbReference type="InterPro" id="IPR004947">
    <property type="entry name" value="DNase_II"/>
</dbReference>
<comment type="catalytic activity">
    <reaction evidence="11">
        <text>L-leucine + 2-oxoglutarate = 4-methyl-2-oxopentanoate + L-glutamate</text>
        <dbReference type="Rhea" id="RHEA:18321"/>
        <dbReference type="ChEBI" id="CHEBI:16810"/>
        <dbReference type="ChEBI" id="CHEBI:17865"/>
        <dbReference type="ChEBI" id="CHEBI:29985"/>
        <dbReference type="ChEBI" id="CHEBI:57427"/>
        <dbReference type="EC" id="2.6.1.42"/>
    </reaction>
</comment>
<evidence type="ECO:0000256" key="7">
    <source>
        <dbReference type="ARBA" id="ARBA00022801"/>
    </source>
</evidence>
<organism evidence="13 14">
    <name type="scientific">Trichinella patagoniensis</name>
    <dbReference type="NCBI Taxonomy" id="990121"/>
    <lineage>
        <taxon>Eukaryota</taxon>
        <taxon>Metazoa</taxon>
        <taxon>Ecdysozoa</taxon>
        <taxon>Nematoda</taxon>
        <taxon>Enoplea</taxon>
        <taxon>Dorylaimia</taxon>
        <taxon>Trichinellida</taxon>
        <taxon>Trichinellidae</taxon>
        <taxon>Trichinella</taxon>
    </lineage>
</organism>
<evidence type="ECO:0000256" key="4">
    <source>
        <dbReference type="ARBA" id="ARBA00022576"/>
    </source>
</evidence>
<gene>
    <name evidence="13" type="primary">Bcat1</name>
    <name evidence="13" type="ORF">T12_13662</name>
</gene>
<evidence type="ECO:0000256" key="6">
    <source>
        <dbReference type="ARBA" id="ARBA00022679"/>
    </source>
</evidence>
<keyword evidence="8 10" id="KW-0663">Pyridoxal phosphate</keyword>
<evidence type="ECO:0000256" key="2">
    <source>
        <dbReference type="ARBA" id="ARBA00007527"/>
    </source>
</evidence>
<dbReference type="EC" id="2.6.1.42" evidence="11"/>
<dbReference type="GO" id="GO:0009098">
    <property type="term" value="P:L-leucine biosynthetic process"/>
    <property type="evidence" value="ECO:0007669"/>
    <property type="project" value="TreeGrafter"/>
</dbReference>
<evidence type="ECO:0000256" key="5">
    <source>
        <dbReference type="ARBA" id="ARBA00022605"/>
    </source>
</evidence>
<comment type="similarity">
    <text evidence="3 11">Belongs to the class-IV pyridoxal-phosphate-dependent aminotransferase family.</text>
</comment>
<dbReference type="AlphaFoldDB" id="A0A0V1A678"/>
<dbReference type="InterPro" id="IPR036038">
    <property type="entry name" value="Aminotransferase-like"/>
</dbReference>
<reference evidence="13 14" key="1">
    <citation type="submission" date="2015-01" db="EMBL/GenBank/DDBJ databases">
        <title>Evolution of Trichinella species and genotypes.</title>
        <authorList>
            <person name="Korhonen P.K."/>
            <person name="Edoardo P."/>
            <person name="Giuseppe L.R."/>
            <person name="Gasser R.B."/>
        </authorList>
    </citation>
    <scope>NUCLEOTIDE SEQUENCE [LARGE SCALE GENOMIC DNA]</scope>
    <source>
        <strain evidence="13">ISS2496</strain>
    </source>
</reference>
<evidence type="ECO:0000313" key="14">
    <source>
        <dbReference type="Proteomes" id="UP000054783"/>
    </source>
</evidence>
<dbReference type="Pfam" id="PF01063">
    <property type="entry name" value="Aminotran_4"/>
    <property type="match status" value="1"/>
</dbReference>
<dbReference type="GO" id="GO:0052654">
    <property type="term" value="F:L-leucine-2-oxoglutarate transaminase activity"/>
    <property type="evidence" value="ECO:0007669"/>
    <property type="project" value="RHEA"/>
</dbReference>
<accession>A0A0V1A678</accession>
<keyword evidence="7" id="KW-0378">Hydrolase</keyword>
<evidence type="ECO:0000313" key="13">
    <source>
        <dbReference type="EMBL" id="KRY20116.1"/>
    </source>
</evidence>
<sequence>MNLLSKIFSTVMKSNSNYAVVQQRYVTSATLPLLCGTFHHKTLVVKKVSEEEKKKKLSGSSLQFGETFSDHMFIVGWNLRNGWQNPEITALRNISLHPAAKVLHYAVEAFEGMKAFRGVDGKVRLFRPRLNVLRFLSSVNRCCMPNFDSEEFLKCLIEYIGVEKEWVPKDSHCSLYIRPTMIATEPTLGIGVSNEALLYIIASPVGSYYGSGCHDIKPVSLFANPAGVRSWHGGAGNFKLGANYAPTLYHLSKANEYGCSQNLWLNGPQQAITEVGSMNIFVFWVNEKGEKELITHPLDGLVLPGIIRQSILELAREWNEFKVSEKEFTMPQMLKALKENRILEVFGTGTAAVICPISEIVYAEGSIFALFFMYVLYKPPGTAALEEIIPYQHQQMQPQQQQYAQGWRRSQGDVTTNNNAMYRTLSGLFMNTISEQINGFAYNNDPPMMVGIRSKSTGKGVVLFNNQEENNEAFWFLHTVPGFVQTLVQYVWPNEQTSYGHLFVCLNFIESHLRQIAESLTYQEVIVYWSSILPSFKESIVELNNFLNPKYEIRETPFAYDVEFQTTSLTSSSGIKVGPKKHSTCGGHVGFVQVIKSPITIATEVVSYRDDKAKWLVCENKQMWCFTTSNYSEEDLKYSGGSICMTNPTVYSTFSASAGETRECPYKLENIMMGFGMFDAYQNQLAMGGGYPFITSPIEGGVGALGGGYEYPYGQQQQQQVYGPQQSPYYQQMQQQPYGQYGQQTPYGQYGQQTPYGQYGQQTPYGQYGQQTSYGQYGQQTPYGQSSAGYGQYQPMPYGPSNAYESTGYPYGRNRETKNSKNKNFPQNQPNSPQNGYFAAFQDSQLQSQRTR</sequence>
<keyword evidence="4 11" id="KW-0032">Aminotransferase</keyword>
<evidence type="ECO:0000256" key="12">
    <source>
        <dbReference type="SAM" id="MobiDB-lite"/>
    </source>
</evidence>
<name>A0A0V1A678_9BILA</name>
<dbReference type="FunFam" id="3.30.470.10:FF:000002">
    <property type="entry name" value="Branched-chain-amino-acid aminotransferase"/>
    <property type="match status" value="1"/>
</dbReference>
<proteinExistence type="inferred from homology"/>
<dbReference type="InterPro" id="IPR033939">
    <property type="entry name" value="BCAT_family"/>
</dbReference>
<feature type="region of interest" description="Disordered" evidence="12">
    <location>
        <begin position="737"/>
        <end position="852"/>
    </location>
</feature>
<dbReference type="NCBIfam" id="TIGR01123">
    <property type="entry name" value="ilvE_II"/>
    <property type="match status" value="1"/>
</dbReference>
<comment type="catalytic activity">
    <reaction evidence="11">
        <text>L-isoleucine + 2-oxoglutarate = (S)-3-methyl-2-oxopentanoate + L-glutamate</text>
        <dbReference type="Rhea" id="RHEA:24801"/>
        <dbReference type="ChEBI" id="CHEBI:16810"/>
        <dbReference type="ChEBI" id="CHEBI:29985"/>
        <dbReference type="ChEBI" id="CHEBI:35146"/>
        <dbReference type="ChEBI" id="CHEBI:58045"/>
        <dbReference type="EC" id="2.6.1.42"/>
    </reaction>
</comment>
<dbReference type="GO" id="GO:0009099">
    <property type="term" value="P:L-valine biosynthetic process"/>
    <property type="evidence" value="ECO:0007669"/>
    <property type="project" value="TreeGrafter"/>
</dbReference>
<dbReference type="SUPFAM" id="SSF56752">
    <property type="entry name" value="D-aminoacid aminotransferase-like PLP-dependent enzymes"/>
    <property type="match status" value="1"/>
</dbReference>
<protein>
    <recommendedName>
        <fullName evidence="11">Branched-chain-amino-acid aminotransferase</fullName>
        <ecNumber evidence="11">2.6.1.42</ecNumber>
    </recommendedName>
</protein>
<evidence type="ECO:0000256" key="8">
    <source>
        <dbReference type="ARBA" id="ARBA00022898"/>
    </source>
</evidence>
<dbReference type="InterPro" id="IPR018300">
    <property type="entry name" value="Aminotrans_IV_CS"/>
</dbReference>
<comment type="caution">
    <text evidence="13">The sequence shown here is derived from an EMBL/GenBank/DDBJ whole genome shotgun (WGS) entry which is preliminary data.</text>
</comment>